<dbReference type="Pfam" id="PF03413">
    <property type="entry name" value="PepSY"/>
    <property type="match status" value="1"/>
</dbReference>
<dbReference type="InterPro" id="IPR025711">
    <property type="entry name" value="PepSY"/>
</dbReference>
<dbReference type="RefSeq" id="WP_377586576.1">
    <property type="nucleotide sequence ID" value="NZ_JBHTKA010000016.1"/>
</dbReference>
<keyword evidence="2" id="KW-0472">Membrane</keyword>
<comment type="caution">
    <text evidence="4">The sequence shown here is derived from an EMBL/GenBank/DDBJ whole genome shotgun (WGS) entry which is preliminary data.</text>
</comment>
<keyword evidence="2" id="KW-0812">Transmembrane</keyword>
<dbReference type="PANTHER" id="PTHR34219">
    <property type="entry name" value="IRON-REGULATED INNER MEMBRANE PROTEIN-RELATED"/>
    <property type="match status" value="1"/>
</dbReference>
<reference evidence="5" key="1">
    <citation type="journal article" date="2019" name="Int. J. Syst. Evol. Microbiol.">
        <title>The Global Catalogue of Microorganisms (GCM) 10K type strain sequencing project: providing services to taxonomists for standard genome sequencing and annotation.</title>
        <authorList>
            <consortium name="The Broad Institute Genomics Platform"/>
            <consortium name="The Broad Institute Genome Sequencing Center for Infectious Disease"/>
            <person name="Wu L."/>
            <person name="Ma J."/>
        </authorList>
    </citation>
    <scope>NUCLEOTIDE SEQUENCE [LARGE SCALE GENOMIC DNA]</scope>
    <source>
        <strain evidence="5">CCUG 58938</strain>
    </source>
</reference>
<feature type="compositionally biased region" description="Basic and acidic residues" evidence="1">
    <location>
        <begin position="90"/>
        <end position="126"/>
    </location>
</feature>
<dbReference type="Pfam" id="PF03929">
    <property type="entry name" value="PepSY_TM"/>
    <property type="match status" value="1"/>
</dbReference>
<dbReference type="EMBL" id="JBHTKA010000016">
    <property type="protein sequence ID" value="MFD1003655.1"/>
    <property type="molecule type" value="Genomic_DNA"/>
</dbReference>
<feature type="transmembrane region" description="Helical" evidence="2">
    <location>
        <begin position="367"/>
        <end position="388"/>
    </location>
</feature>
<protein>
    <submittedName>
        <fullName evidence="4">PepSY-associated TM helix domain-containing protein</fullName>
    </submittedName>
</protein>
<organism evidence="4 5">
    <name type="scientific">Ohtaekwangia kribbensis</name>
    <dbReference type="NCBI Taxonomy" id="688913"/>
    <lineage>
        <taxon>Bacteria</taxon>
        <taxon>Pseudomonadati</taxon>
        <taxon>Bacteroidota</taxon>
        <taxon>Cytophagia</taxon>
        <taxon>Cytophagales</taxon>
        <taxon>Fulvivirgaceae</taxon>
        <taxon>Ohtaekwangia</taxon>
    </lineage>
</organism>
<proteinExistence type="predicted"/>
<dbReference type="PANTHER" id="PTHR34219:SF3">
    <property type="entry name" value="BLL7967 PROTEIN"/>
    <property type="match status" value="1"/>
</dbReference>
<dbReference type="Proteomes" id="UP001597112">
    <property type="component" value="Unassembled WGS sequence"/>
</dbReference>
<feature type="region of interest" description="Disordered" evidence="1">
    <location>
        <begin position="88"/>
        <end position="134"/>
    </location>
</feature>
<feature type="transmembrane region" description="Helical" evidence="2">
    <location>
        <begin position="222"/>
        <end position="244"/>
    </location>
</feature>
<feature type="domain" description="PepSY" evidence="3">
    <location>
        <begin position="277"/>
        <end position="336"/>
    </location>
</feature>
<gene>
    <name evidence="4" type="ORF">ACFQ21_30295</name>
</gene>
<name>A0ABW3KCI1_9BACT</name>
<accession>A0ABW3KCI1</accession>
<evidence type="ECO:0000259" key="3">
    <source>
        <dbReference type="Pfam" id="PF03413"/>
    </source>
</evidence>
<keyword evidence="2" id="KW-1133">Transmembrane helix</keyword>
<dbReference type="InterPro" id="IPR005625">
    <property type="entry name" value="PepSY-ass_TM"/>
</dbReference>
<feature type="transmembrane region" description="Helical" evidence="2">
    <location>
        <begin position="12"/>
        <end position="32"/>
    </location>
</feature>
<keyword evidence="5" id="KW-1185">Reference proteome</keyword>
<evidence type="ECO:0000256" key="1">
    <source>
        <dbReference type="SAM" id="MobiDB-lite"/>
    </source>
</evidence>
<evidence type="ECO:0000256" key="2">
    <source>
        <dbReference type="SAM" id="Phobius"/>
    </source>
</evidence>
<sequence length="422" mass="47062">MKNFWRNIHLYLSLAAGIVIMIVCFTGATLVFEKELQMYIYPERYTVAPGEKRVSIDDAATALQKNVKGISVTSAKVYSDPTRSLELSYSEEKKEKGNRDGQKKREDKKSSEKEGGKKGEGKKPEAGKGGGGGSQAFVNPYTGEVISLYTHRNSFFFTMFSLHRWLLAGDVGKLIVGISTSIFLFILITGIILWWPKTKAKLKQHLTLKWAGWKRINHDLHVVIGFYTAIFLFAFAFTGLAWSFEWFNNGIYWITGTENKRPEPPISVAASTAPMGIDQILEIAQHQVPNAVFYTVNKPKDSTAAYAVTVMPIDPVHEKASDQYFFDQYTGKLLGTALYKDRNLGQRVRGIFYPIHVGSIGGTAGRIIAFLACIAGVTFPITGTILWINRLSKEKKKKNKKAAKKQSSIDVPLIGKKEITVS</sequence>
<evidence type="ECO:0000313" key="5">
    <source>
        <dbReference type="Proteomes" id="UP001597112"/>
    </source>
</evidence>
<evidence type="ECO:0000313" key="4">
    <source>
        <dbReference type="EMBL" id="MFD1003655.1"/>
    </source>
</evidence>
<feature type="transmembrane region" description="Helical" evidence="2">
    <location>
        <begin position="174"/>
        <end position="195"/>
    </location>
</feature>